<evidence type="ECO:0000313" key="3">
    <source>
        <dbReference type="Proteomes" id="UP000887013"/>
    </source>
</evidence>
<keyword evidence="3" id="KW-1185">Reference proteome</keyword>
<organism evidence="2 3">
    <name type="scientific">Nephila pilipes</name>
    <name type="common">Giant wood spider</name>
    <name type="synonym">Nephila maculata</name>
    <dbReference type="NCBI Taxonomy" id="299642"/>
    <lineage>
        <taxon>Eukaryota</taxon>
        <taxon>Metazoa</taxon>
        <taxon>Ecdysozoa</taxon>
        <taxon>Arthropoda</taxon>
        <taxon>Chelicerata</taxon>
        <taxon>Arachnida</taxon>
        <taxon>Araneae</taxon>
        <taxon>Araneomorphae</taxon>
        <taxon>Entelegynae</taxon>
        <taxon>Araneoidea</taxon>
        <taxon>Nephilidae</taxon>
        <taxon>Nephila</taxon>
    </lineage>
</organism>
<dbReference type="AlphaFoldDB" id="A0A8X6MXK7"/>
<proteinExistence type="predicted"/>
<feature type="region of interest" description="Disordered" evidence="1">
    <location>
        <begin position="47"/>
        <end position="72"/>
    </location>
</feature>
<protein>
    <submittedName>
        <fullName evidence="2">Uncharacterized protein</fullName>
    </submittedName>
</protein>
<sequence length="72" mass="8151">MYLTQAQGAGMISLPNSAEAIGRMSLRTPKKARGGPRWSIWRRASAGDGWDWRSTPSNSDDDEDYSYTRERK</sequence>
<gene>
    <name evidence="2" type="ORF">NPIL_108251</name>
</gene>
<dbReference type="EMBL" id="BMAW01051863">
    <property type="protein sequence ID" value="GFS82893.1"/>
    <property type="molecule type" value="Genomic_DNA"/>
</dbReference>
<evidence type="ECO:0000256" key="1">
    <source>
        <dbReference type="SAM" id="MobiDB-lite"/>
    </source>
</evidence>
<reference evidence="2" key="1">
    <citation type="submission" date="2020-08" db="EMBL/GenBank/DDBJ databases">
        <title>Multicomponent nature underlies the extraordinary mechanical properties of spider dragline silk.</title>
        <authorList>
            <person name="Kono N."/>
            <person name="Nakamura H."/>
            <person name="Mori M."/>
            <person name="Yoshida Y."/>
            <person name="Ohtoshi R."/>
            <person name="Malay A.D."/>
            <person name="Moran D.A.P."/>
            <person name="Tomita M."/>
            <person name="Numata K."/>
            <person name="Arakawa K."/>
        </authorList>
    </citation>
    <scope>NUCLEOTIDE SEQUENCE</scope>
</reference>
<name>A0A8X6MXK7_NEPPI</name>
<accession>A0A8X6MXK7</accession>
<dbReference type="Proteomes" id="UP000887013">
    <property type="component" value="Unassembled WGS sequence"/>
</dbReference>
<comment type="caution">
    <text evidence="2">The sequence shown here is derived from an EMBL/GenBank/DDBJ whole genome shotgun (WGS) entry which is preliminary data.</text>
</comment>
<evidence type="ECO:0000313" key="2">
    <source>
        <dbReference type="EMBL" id="GFS82893.1"/>
    </source>
</evidence>
<dbReference type="OrthoDB" id="10329090at2759"/>